<reference evidence="4 5" key="1">
    <citation type="submission" date="2017-07" db="EMBL/GenBank/DDBJ databases">
        <title>Leptospira spp. isolated from tropical soils.</title>
        <authorList>
            <person name="Thibeaux R."/>
            <person name="Iraola G."/>
            <person name="Ferres I."/>
            <person name="Bierque E."/>
            <person name="Girault D."/>
            <person name="Soupe-Gilbert M.-E."/>
            <person name="Picardeau M."/>
            <person name="Goarant C."/>
        </authorList>
    </citation>
    <scope>NUCLEOTIDE SEQUENCE [LARGE SCALE GENOMIC DNA]</scope>
    <source>
        <strain evidence="4 5">FH2-B-C1</strain>
    </source>
</reference>
<evidence type="ECO:0000259" key="3">
    <source>
        <dbReference type="Pfam" id="PF25023"/>
    </source>
</evidence>
<feature type="transmembrane region" description="Helical" evidence="2">
    <location>
        <begin position="127"/>
        <end position="151"/>
    </location>
</feature>
<dbReference type="InterPro" id="IPR056823">
    <property type="entry name" value="TEN-like_YD-shell"/>
</dbReference>
<keyword evidence="2" id="KW-0812">Transmembrane</keyword>
<evidence type="ECO:0000256" key="1">
    <source>
        <dbReference type="ARBA" id="ARBA00022737"/>
    </source>
</evidence>
<dbReference type="PANTHER" id="PTHR32305">
    <property type="match status" value="1"/>
</dbReference>
<dbReference type="Gene3D" id="2.180.10.10">
    <property type="entry name" value="RHS repeat-associated core"/>
    <property type="match status" value="1"/>
</dbReference>
<feature type="domain" description="Teneurin-like YD-shell" evidence="3">
    <location>
        <begin position="23"/>
        <end position="99"/>
    </location>
</feature>
<name>A0A2M9YI54_9LEPT</name>
<keyword evidence="1" id="KW-0677">Repeat</keyword>
<dbReference type="InterPro" id="IPR022385">
    <property type="entry name" value="Rhs_assc_core"/>
</dbReference>
<organism evidence="4 5">
    <name type="scientific">Leptospira adleri</name>
    <dbReference type="NCBI Taxonomy" id="2023186"/>
    <lineage>
        <taxon>Bacteria</taxon>
        <taxon>Pseudomonadati</taxon>
        <taxon>Spirochaetota</taxon>
        <taxon>Spirochaetia</taxon>
        <taxon>Leptospirales</taxon>
        <taxon>Leptospiraceae</taxon>
        <taxon>Leptospira</taxon>
    </lineage>
</organism>
<feature type="transmembrane region" description="Helical" evidence="2">
    <location>
        <begin position="348"/>
        <end position="372"/>
    </location>
</feature>
<keyword evidence="2" id="KW-0472">Membrane</keyword>
<dbReference type="Pfam" id="PF25023">
    <property type="entry name" value="TEN_YD-shell"/>
    <property type="match status" value="1"/>
</dbReference>
<keyword evidence="2" id="KW-1133">Transmembrane helix</keyword>
<dbReference type="PANTHER" id="PTHR32305:SF15">
    <property type="entry name" value="PROTEIN RHSA-RELATED"/>
    <property type="match status" value="1"/>
</dbReference>
<feature type="non-terminal residue" evidence="4">
    <location>
        <position position="1"/>
    </location>
</feature>
<feature type="transmembrane region" description="Helical" evidence="2">
    <location>
        <begin position="248"/>
        <end position="274"/>
    </location>
</feature>
<protein>
    <recommendedName>
        <fullName evidence="3">Teneurin-like YD-shell domain-containing protein</fullName>
    </recommendedName>
</protein>
<dbReference type="InterPro" id="IPR050708">
    <property type="entry name" value="T6SS_VgrG/RHS"/>
</dbReference>
<proteinExistence type="predicted"/>
<dbReference type="NCBIfam" id="TIGR03696">
    <property type="entry name" value="Rhs_assc_core"/>
    <property type="match status" value="1"/>
</dbReference>
<evidence type="ECO:0000256" key="2">
    <source>
        <dbReference type="SAM" id="Phobius"/>
    </source>
</evidence>
<feature type="transmembrane region" description="Helical" evidence="2">
    <location>
        <begin position="280"/>
        <end position="313"/>
    </location>
</feature>
<feature type="transmembrane region" description="Helical" evidence="2">
    <location>
        <begin position="163"/>
        <end position="186"/>
    </location>
</feature>
<dbReference type="Proteomes" id="UP000232188">
    <property type="component" value="Unassembled WGS sequence"/>
</dbReference>
<accession>A0A2M9YI54</accession>
<dbReference type="AlphaFoldDB" id="A0A2M9YI54"/>
<evidence type="ECO:0000313" key="5">
    <source>
        <dbReference type="Proteomes" id="UP000232188"/>
    </source>
</evidence>
<gene>
    <name evidence="4" type="ORF">CH380_21290</name>
</gene>
<feature type="transmembrane region" description="Helical" evidence="2">
    <location>
        <begin position="193"/>
        <end position="215"/>
    </location>
</feature>
<feature type="transmembrane region" description="Helical" evidence="2">
    <location>
        <begin position="392"/>
        <end position="412"/>
    </location>
</feature>
<comment type="caution">
    <text evidence="4">The sequence shown here is derived from an EMBL/GenBank/DDBJ whole genome shotgun (WGS) entry which is preliminary data.</text>
</comment>
<feature type="transmembrane region" description="Helical" evidence="2">
    <location>
        <begin position="221"/>
        <end position="241"/>
    </location>
</feature>
<sequence>SVTMAMDGQGNRLGGGEWGGSSHVSYKPYGEVQRNDSQGPDIFRYKYTGQEEDRETGLYYYKARYYDPEIGRFTQADSILDTKNPNSMDLYMYTEGNPVNHTDPSGNSIGLGAIAAITFPMFSLPTIGAAAVGVAIMASVVIASALAAIGLGTSLGYMGLNGAPVVAGAVGIAALSTLNSALYLIASGAGVTFAYASGAATFVGIAAAMGIGFIGSVAYMIVSPALGGGLVGLGVSAVALASATTAAFMLGATALATTVAIGLGAATIVAFSPFTAIGSLAVAGAVGVLAILAAVSFGFVLVVSALTTAAFAIGSVLNQNTAQAYLAGGYSKSSWNNIHWDEKAARKWACYMSAGQMAAMAAAGAIYGAPALGVGEAVPGTGISAHSLSNPWFFSLFSESALLAISIGGTTYSSVKGDWRSVALDYISYYSGVEGLSTIYSVGETVHKTCEGPL</sequence>
<evidence type="ECO:0000313" key="4">
    <source>
        <dbReference type="EMBL" id="PJZ51207.1"/>
    </source>
</evidence>
<dbReference type="RefSeq" id="WP_133122796.1">
    <property type="nucleotide sequence ID" value="NZ_NPDV01000038.1"/>
</dbReference>
<dbReference type="EMBL" id="NPDV01000038">
    <property type="protein sequence ID" value="PJZ51207.1"/>
    <property type="molecule type" value="Genomic_DNA"/>
</dbReference>